<keyword evidence="3" id="KW-0472">Membrane</keyword>
<gene>
    <name evidence="4" type="ORF">CHRIB12_LOCUS3919</name>
    <name evidence="6" type="ORF">RhiirA1_445864</name>
    <name evidence="5" type="ORF">RhiirA5_402434</name>
</gene>
<evidence type="ECO:0000313" key="4">
    <source>
        <dbReference type="EMBL" id="CAB5344086.1"/>
    </source>
</evidence>
<reference evidence="6 7" key="4">
    <citation type="submission" date="2017-10" db="EMBL/GenBank/DDBJ databases">
        <title>Genome analyses suggest a sexual origin of heterokaryosis in a supposedly ancient asexual fungus.</title>
        <authorList>
            <person name="Corradi N."/>
            <person name="Sedzielewska K."/>
            <person name="Noel J."/>
            <person name="Charron P."/>
            <person name="Farinelli L."/>
            <person name="Marton T."/>
            <person name="Kruger M."/>
            <person name="Pelin A."/>
            <person name="Brachmann A."/>
            <person name="Corradi N."/>
        </authorList>
    </citation>
    <scope>NUCLEOTIDE SEQUENCE [LARGE SCALE GENOMIC DNA]</scope>
    <source>
        <strain evidence="6 7">A1</strain>
    </source>
</reference>
<protein>
    <submittedName>
        <fullName evidence="5">Uncharacterized protein</fullName>
    </submittedName>
</protein>
<dbReference type="Proteomes" id="UP000232722">
    <property type="component" value="Unassembled WGS sequence"/>
</dbReference>
<dbReference type="EMBL" id="LLXH01001582">
    <property type="protein sequence ID" value="PKC58283.1"/>
    <property type="molecule type" value="Genomic_DNA"/>
</dbReference>
<accession>A0A2I1ELJ8</accession>
<keyword evidence="3" id="KW-1133">Transmembrane helix</keyword>
<evidence type="ECO:0000313" key="6">
    <source>
        <dbReference type="EMBL" id="PKC58283.1"/>
    </source>
</evidence>
<feature type="transmembrane region" description="Helical" evidence="3">
    <location>
        <begin position="66"/>
        <end position="87"/>
    </location>
</feature>
<keyword evidence="1" id="KW-0175">Coiled coil</keyword>
<comment type="caution">
    <text evidence="5">The sequence shown here is derived from an EMBL/GenBank/DDBJ whole genome shotgun (WGS) entry which is preliminary data.</text>
</comment>
<dbReference type="VEuPathDB" id="FungiDB:RhiirA1_445864"/>
<reference evidence="5 8" key="2">
    <citation type="submission" date="2017-09" db="EMBL/GenBank/DDBJ databases">
        <title>Extensive intraspecific genome diversity in a model arbuscular mycorrhizal fungus.</title>
        <authorList>
            <person name="Chen E.C."/>
            <person name="Morin E."/>
            <person name="Beaudet D."/>
            <person name="Noel J."/>
            <person name="Ndikumana S."/>
            <person name="Charron P."/>
            <person name="St-Onge C."/>
            <person name="Giorgi J."/>
            <person name="Grigoriev I.V."/>
            <person name="Roux C."/>
            <person name="Martin F.M."/>
            <person name="Corradi N."/>
        </authorList>
    </citation>
    <scope>NUCLEOTIDE SEQUENCE [LARGE SCALE GENOMIC DNA]</scope>
    <source>
        <strain evidence="5 8">A5</strain>
    </source>
</reference>
<feature type="coiled-coil region" evidence="1">
    <location>
        <begin position="11"/>
        <end position="45"/>
    </location>
</feature>
<dbReference type="Proteomes" id="UP000684084">
    <property type="component" value="Unassembled WGS sequence"/>
</dbReference>
<dbReference type="AlphaFoldDB" id="A0A2I1ELJ8"/>
<name>A0A2I1ELJ8_9GLOM</name>
<evidence type="ECO:0000256" key="1">
    <source>
        <dbReference type="SAM" id="Coils"/>
    </source>
</evidence>
<evidence type="ECO:0000256" key="3">
    <source>
        <dbReference type="SAM" id="Phobius"/>
    </source>
</evidence>
<sequence>MVNMQNEDRELISYGRRLRKIQSKIEQLNENLGNLSGQQADVKAQIFNKEEEIKKFNRIKQMSKNITIISSILSLTSSAISGGLSLADHSQEGGFLSLAGSATSGLFALVSSIVDNYFSNKEMDAQKSKLELEKKLETRLEEKFNRDRRSLRESWIELVDIYEDLYLLSHISMNFPVEVNEALSNFVEALSEVSKVKKNEKTSNIYSTNIPTCLAPPVSTVSPAPNINVNYCSPAASPAANINVNYCSPAANINVNYSPAANINVKDNTDNIIKDEELLVKWKENGNNIAEKIKELVEKIGDYRQKLINRLKPQHQNPPLRTQPHKYPPLQAQPNQYPPFPPFPLPQHYL</sequence>
<feature type="transmembrane region" description="Helical" evidence="3">
    <location>
        <begin position="93"/>
        <end position="118"/>
    </location>
</feature>
<evidence type="ECO:0000313" key="5">
    <source>
        <dbReference type="EMBL" id="PKC02323.1"/>
    </source>
</evidence>
<reference evidence="4" key="5">
    <citation type="submission" date="2020-05" db="EMBL/GenBank/DDBJ databases">
        <authorList>
            <person name="Rincon C."/>
            <person name="Sanders R I."/>
            <person name="Robbins C."/>
            <person name="Chaturvedi A."/>
        </authorList>
    </citation>
    <scope>NUCLEOTIDE SEQUENCE</scope>
    <source>
        <strain evidence="4">CHB12</strain>
    </source>
</reference>
<organism evidence="5 8">
    <name type="scientific">Rhizophagus irregularis</name>
    <dbReference type="NCBI Taxonomy" id="588596"/>
    <lineage>
        <taxon>Eukaryota</taxon>
        <taxon>Fungi</taxon>
        <taxon>Fungi incertae sedis</taxon>
        <taxon>Mucoromycota</taxon>
        <taxon>Glomeromycotina</taxon>
        <taxon>Glomeromycetes</taxon>
        <taxon>Glomerales</taxon>
        <taxon>Glomeraceae</taxon>
        <taxon>Rhizophagus</taxon>
    </lineage>
</organism>
<dbReference type="OrthoDB" id="2383547at2759"/>
<proteinExistence type="predicted"/>
<keyword evidence="3" id="KW-0812">Transmembrane</keyword>
<evidence type="ECO:0000256" key="2">
    <source>
        <dbReference type="SAM" id="MobiDB-lite"/>
    </source>
</evidence>
<dbReference type="Proteomes" id="UP000232688">
    <property type="component" value="Unassembled WGS sequence"/>
</dbReference>
<reference evidence="5 8" key="1">
    <citation type="submission" date="2016-04" db="EMBL/GenBank/DDBJ databases">
        <title>Genome analyses suggest a sexual origin of heterokaryosis in a supposedly ancient asexual fungus.</title>
        <authorList>
            <person name="Ropars J."/>
            <person name="Sedzielewska K."/>
            <person name="Noel J."/>
            <person name="Charron P."/>
            <person name="Farinelli L."/>
            <person name="Marton T."/>
            <person name="Kruger M."/>
            <person name="Pelin A."/>
            <person name="Brachmann A."/>
            <person name="Corradi N."/>
        </authorList>
    </citation>
    <scope>NUCLEOTIDE SEQUENCE [LARGE SCALE GENOMIC DNA]</scope>
    <source>
        <strain evidence="5 8">A5</strain>
    </source>
</reference>
<dbReference type="VEuPathDB" id="FungiDB:FUN_024975"/>
<dbReference type="EMBL" id="LLXJ01001406">
    <property type="protein sequence ID" value="PKC02323.1"/>
    <property type="molecule type" value="Genomic_DNA"/>
</dbReference>
<reference evidence="6 7" key="3">
    <citation type="submission" date="2017-10" db="EMBL/GenBank/DDBJ databases">
        <title>Extensive intraspecific genome diversity in a model arbuscular mycorrhizal fungus.</title>
        <authorList>
            <person name="Chen E.C.H."/>
            <person name="Morin E."/>
            <person name="Baudet D."/>
            <person name="Noel J."/>
            <person name="Ndikumana S."/>
            <person name="Charron P."/>
            <person name="St-Onge C."/>
            <person name="Giorgi J."/>
            <person name="Grigoriev I.V."/>
            <person name="Roux C."/>
            <person name="Martin F.M."/>
            <person name="Corradi N."/>
        </authorList>
    </citation>
    <scope>NUCLEOTIDE SEQUENCE [LARGE SCALE GENOMIC DNA]</scope>
    <source>
        <strain evidence="6 7">A1</strain>
    </source>
</reference>
<evidence type="ECO:0000313" key="8">
    <source>
        <dbReference type="Proteomes" id="UP000232722"/>
    </source>
</evidence>
<dbReference type="VEuPathDB" id="FungiDB:RhiirFUN_024327"/>
<feature type="region of interest" description="Disordered" evidence="2">
    <location>
        <begin position="311"/>
        <end position="343"/>
    </location>
</feature>
<dbReference type="EMBL" id="CAGKOT010000005">
    <property type="protein sequence ID" value="CAB5344086.1"/>
    <property type="molecule type" value="Genomic_DNA"/>
</dbReference>
<evidence type="ECO:0000313" key="7">
    <source>
        <dbReference type="Proteomes" id="UP000232688"/>
    </source>
</evidence>